<proteinExistence type="predicted"/>
<feature type="domain" description="Amino acid transporter transmembrane" evidence="8">
    <location>
        <begin position="37"/>
        <end position="426"/>
    </location>
</feature>
<evidence type="ECO:0000259" key="8">
    <source>
        <dbReference type="Pfam" id="PF01490"/>
    </source>
</evidence>
<organism evidence="9 10">
    <name type="scientific">Nepenthes gracilis</name>
    <name type="common">Slender pitcher plant</name>
    <dbReference type="NCBI Taxonomy" id="150966"/>
    <lineage>
        <taxon>Eukaryota</taxon>
        <taxon>Viridiplantae</taxon>
        <taxon>Streptophyta</taxon>
        <taxon>Embryophyta</taxon>
        <taxon>Tracheophyta</taxon>
        <taxon>Spermatophyta</taxon>
        <taxon>Magnoliopsida</taxon>
        <taxon>eudicotyledons</taxon>
        <taxon>Gunneridae</taxon>
        <taxon>Pentapetalae</taxon>
        <taxon>Caryophyllales</taxon>
        <taxon>Nepenthaceae</taxon>
        <taxon>Nepenthes</taxon>
    </lineage>
</organism>
<feature type="transmembrane region" description="Helical" evidence="7">
    <location>
        <begin position="376"/>
        <end position="397"/>
    </location>
</feature>
<evidence type="ECO:0000256" key="6">
    <source>
        <dbReference type="ARBA" id="ARBA00023136"/>
    </source>
</evidence>
<feature type="transmembrane region" description="Helical" evidence="7">
    <location>
        <begin position="183"/>
        <end position="203"/>
    </location>
</feature>
<evidence type="ECO:0000256" key="7">
    <source>
        <dbReference type="SAM" id="Phobius"/>
    </source>
</evidence>
<feature type="transmembrane region" description="Helical" evidence="7">
    <location>
        <begin position="42"/>
        <end position="63"/>
    </location>
</feature>
<reference evidence="9" key="1">
    <citation type="submission" date="2023-05" db="EMBL/GenBank/DDBJ databases">
        <title>Nepenthes gracilis genome sequencing.</title>
        <authorList>
            <person name="Fukushima K."/>
        </authorList>
    </citation>
    <scope>NUCLEOTIDE SEQUENCE</scope>
    <source>
        <strain evidence="9">SING2019-196</strain>
    </source>
</reference>
<dbReference type="GO" id="GO:0006865">
    <property type="term" value="P:amino acid transport"/>
    <property type="evidence" value="ECO:0007669"/>
    <property type="project" value="UniProtKB-KW"/>
</dbReference>
<evidence type="ECO:0000256" key="3">
    <source>
        <dbReference type="ARBA" id="ARBA00022692"/>
    </source>
</evidence>
<comment type="caution">
    <text evidence="9">The sequence shown here is derived from an EMBL/GenBank/DDBJ whole genome shotgun (WGS) entry which is preliminary data.</text>
</comment>
<keyword evidence="5 7" id="KW-1133">Transmembrane helix</keyword>
<keyword evidence="10" id="KW-1185">Reference proteome</keyword>
<evidence type="ECO:0000256" key="5">
    <source>
        <dbReference type="ARBA" id="ARBA00022989"/>
    </source>
</evidence>
<evidence type="ECO:0000313" key="10">
    <source>
        <dbReference type="Proteomes" id="UP001279734"/>
    </source>
</evidence>
<keyword evidence="4" id="KW-0029">Amino-acid transport</keyword>
<name>A0AAD3XD99_NEPGR</name>
<evidence type="ECO:0000256" key="1">
    <source>
        <dbReference type="ARBA" id="ARBA00004370"/>
    </source>
</evidence>
<comment type="subcellular location">
    <subcellularLocation>
        <location evidence="1">Membrane</location>
    </subcellularLocation>
</comment>
<dbReference type="Pfam" id="PF01490">
    <property type="entry name" value="Aa_trans"/>
    <property type="match status" value="1"/>
</dbReference>
<feature type="transmembrane region" description="Helical" evidence="7">
    <location>
        <begin position="224"/>
        <end position="244"/>
    </location>
</feature>
<dbReference type="InterPro" id="IPR013057">
    <property type="entry name" value="AA_transpt_TM"/>
</dbReference>
<feature type="transmembrane region" description="Helical" evidence="7">
    <location>
        <begin position="350"/>
        <end position="370"/>
    </location>
</feature>
<sequence>MLTSCLEYFMKHTSSGSTKDGQVQKHGVTSAHTTDHDSWQQVGLMLVTSFNCGWILSFSNLMLVPLGWAWGIPGLLVIGLFTAYANWLLAGFHFIDGQRFIRFRDIMGFLFGKGMYHITWAFQSGILLLGNMGFILLGAKALKEINLAFSESTLRLQYFIVITGVAYFIFSFVVPNISSMRIWLGVSAILTFSYIGMILVILAKDGKSNKNRDYEIEGSTVSKIMNAFGAVSAIIVCNTSGMLLEIQSTLRWPAVVNMRKALSLQYTVGLIVYYGVSIMGYWAYGSGVSQYLPRELSGPKWVKVLINAAVFLQSIISQHMFVQPVHEALDTKFLNLGESIYSRENIKRRFILRALLFATNTFVTATIPFMGDFINFLGSFTLVALTFIFPSMIFIKVKGHAANAAKKAWHWSIIVISFLIAIATTVSAVDLIVHDIKEYHFFADT</sequence>
<keyword evidence="3 7" id="KW-0812">Transmembrane</keyword>
<dbReference type="AlphaFoldDB" id="A0AAD3XD99"/>
<evidence type="ECO:0000256" key="2">
    <source>
        <dbReference type="ARBA" id="ARBA00022448"/>
    </source>
</evidence>
<dbReference type="EMBL" id="BSYO01000002">
    <property type="protein sequence ID" value="GMH01216.1"/>
    <property type="molecule type" value="Genomic_DNA"/>
</dbReference>
<dbReference type="PANTHER" id="PTHR48017">
    <property type="entry name" value="OS05G0424000 PROTEIN-RELATED"/>
    <property type="match status" value="1"/>
</dbReference>
<accession>A0AAD3XD99</accession>
<dbReference type="Proteomes" id="UP001279734">
    <property type="component" value="Unassembled WGS sequence"/>
</dbReference>
<evidence type="ECO:0000256" key="4">
    <source>
        <dbReference type="ARBA" id="ARBA00022970"/>
    </source>
</evidence>
<feature type="transmembrane region" description="Helical" evidence="7">
    <location>
        <begin position="409"/>
        <end position="433"/>
    </location>
</feature>
<feature type="transmembrane region" description="Helical" evidence="7">
    <location>
        <begin position="158"/>
        <end position="177"/>
    </location>
</feature>
<dbReference type="GO" id="GO:0016020">
    <property type="term" value="C:membrane"/>
    <property type="evidence" value="ECO:0007669"/>
    <property type="project" value="UniProtKB-SubCell"/>
</dbReference>
<feature type="transmembrane region" description="Helical" evidence="7">
    <location>
        <begin position="75"/>
        <end position="95"/>
    </location>
</feature>
<feature type="transmembrane region" description="Helical" evidence="7">
    <location>
        <begin position="115"/>
        <end position="137"/>
    </location>
</feature>
<protein>
    <recommendedName>
        <fullName evidence="8">Amino acid transporter transmembrane domain-containing protein</fullName>
    </recommendedName>
</protein>
<keyword evidence="6 7" id="KW-0472">Membrane</keyword>
<evidence type="ECO:0000313" key="9">
    <source>
        <dbReference type="EMBL" id="GMH01216.1"/>
    </source>
</evidence>
<feature type="transmembrane region" description="Helical" evidence="7">
    <location>
        <begin position="264"/>
        <end position="284"/>
    </location>
</feature>
<gene>
    <name evidence="9" type="ORF">Nepgr_003055</name>
</gene>
<keyword evidence="2" id="KW-0813">Transport</keyword>